<dbReference type="Proteomes" id="UP000257109">
    <property type="component" value="Unassembled WGS sequence"/>
</dbReference>
<dbReference type="AlphaFoldDB" id="A0A371II72"/>
<name>A0A371II72_MUCPR</name>
<dbReference type="Gene3D" id="3.90.280.10">
    <property type="entry name" value="PEBP-like"/>
    <property type="match status" value="2"/>
</dbReference>
<keyword evidence="2" id="KW-1185">Reference proteome</keyword>
<sequence length="153" mass="17383">MPRSTDPLVIGRVIGDVLEPFTSSISLRVLYNNCPEVINCCELKPSQIVNKPRVEIGGDDLRTFYTLVMVDPDAPSPGEEVVSYEGPRPMMGIHRIVFVLFRQSGRQTIYAPGWRQNFNTRDFSELYNLGLPVAATYFNCKRQNDSARDGRRR</sequence>
<dbReference type="PANTHER" id="PTHR11362:SF9">
    <property type="entry name" value="PROTEIN FLOWERING LOCUS T-RELATED"/>
    <property type="match status" value="1"/>
</dbReference>
<comment type="caution">
    <text evidence="1">The sequence shown here is derived from an EMBL/GenBank/DDBJ whole genome shotgun (WGS) entry which is preliminary data.</text>
</comment>
<dbReference type="STRING" id="157652.A0A371II72"/>
<reference evidence="1" key="1">
    <citation type="submission" date="2018-05" db="EMBL/GenBank/DDBJ databases">
        <title>Draft genome of Mucuna pruriens seed.</title>
        <authorList>
            <person name="Nnadi N.E."/>
            <person name="Vos R."/>
            <person name="Hasami M.H."/>
            <person name="Devisetty U.K."/>
            <person name="Aguiy J.C."/>
        </authorList>
    </citation>
    <scope>NUCLEOTIDE SEQUENCE [LARGE SCALE GENOMIC DNA]</scope>
    <source>
        <strain evidence="1">JCA_2017</strain>
    </source>
</reference>
<feature type="non-terminal residue" evidence="1">
    <location>
        <position position="1"/>
    </location>
</feature>
<dbReference type="InterPro" id="IPR035810">
    <property type="entry name" value="PEBP_euk"/>
</dbReference>
<dbReference type="SUPFAM" id="SSF49777">
    <property type="entry name" value="PEBP-like"/>
    <property type="match status" value="1"/>
</dbReference>
<gene>
    <name evidence="1" type="primary">HD3A</name>
    <name evidence="1" type="ORF">CR513_00110</name>
</gene>
<dbReference type="PANTHER" id="PTHR11362">
    <property type="entry name" value="PHOSPHATIDYLETHANOLAMINE-BINDING PROTEIN"/>
    <property type="match status" value="1"/>
</dbReference>
<protein>
    <submittedName>
        <fullName evidence="1">Protein HEADING DATE 3A</fullName>
    </submittedName>
</protein>
<dbReference type="InterPro" id="IPR036610">
    <property type="entry name" value="PEBP-like_sf"/>
</dbReference>
<dbReference type="EMBL" id="QJKJ01000019">
    <property type="protein sequence ID" value="RDY14760.1"/>
    <property type="molecule type" value="Genomic_DNA"/>
</dbReference>
<evidence type="ECO:0000313" key="2">
    <source>
        <dbReference type="Proteomes" id="UP000257109"/>
    </source>
</evidence>
<organism evidence="1 2">
    <name type="scientific">Mucuna pruriens</name>
    <name type="common">Velvet bean</name>
    <name type="synonym">Dolichos pruriens</name>
    <dbReference type="NCBI Taxonomy" id="157652"/>
    <lineage>
        <taxon>Eukaryota</taxon>
        <taxon>Viridiplantae</taxon>
        <taxon>Streptophyta</taxon>
        <taxon>Embryophyta</taxon>
        <taxon>Tracheophyta</taxon>
        <taxon>Spermatophyta</taxon>
        <taxon>Magnoliopsida</taxon>
        <taxon>eudicotyledons</taxon>
        <taxon>Gunneridae</taxon>
        <taxon>Pentapetalae</taxon>
        <taxon>rosids</taxon>
        <taxon>fabids</taxon>
        <taxon>Fabales</taxon>
        <taxon>Fabaceae</taxon>
        <taxon>Papilionoideae</taxon>
        <taxon>50 kb inversion clade</taxon>
        <taxon>NPAAA clade</taxon>
        <taxon>indigoferoid/millettioid clade</taxon>
        <taxon>Phaseoleae</taxon>
        <taxon>Mucuna</taxon>
    </lineage>
</organism>
<dbReference type="CDD" id="cd00866">
    <property type="entry name" value="PEBP_euk"/>
    <property type="match status" value="1"/>
</dbReference>
<accession>A0A371II72</accession>
<dbReference type="OrthoDB" id="2506647at2759"/>
<proteinExistence type="predicted"/>
<evidence type="ECO:0000313" key="1">
    <source>
        <dbReference type="EMBL" id="RDY14760.1"/>
    </source>
</evidence>